<dbReference type="EMBL" id="JAAALK010000283">
    <property type="protein sequence ID" value="KAG8076397.1"/>
    <property type="molecule type" value="Genomic_DNA"/>
</dbReference>
<evidence type="ECO:0000313" key="3">
    <source>
        <dbReference type="Proteomes" id="UP000729402"/>
    </source>
</evidence>
<dbReference type="OrthoDB" id="674714at2759"/>
<evidence type="ECO:0000313" key="2">
    <source>
        <dbReference type="EMBL" id="KAG8076397.1"/>
    </source>
</evidence>
<feature type="compositionally biased region" description="Basic and acidic residues" evidence="1">
    <location>
        <begin position="96"/>
        <end position="107"/>
    </location>
</feature>
<reference evidence="2" key="2">
    <citation type="submission" date="2021-02" db="EMBL/GenBank/DDBJ databases">
        <authorList>
            <person name="Kimball J.A."/>
            <person name="Haas M.W."/>
            <person name="Macchietto M."/>
            <person name="Kono T."/>
            <person name="Duquette J."/>
            <person name="Shao M."/>
        </authorList>
    </citation>
    <scope>NUCLEOTIDE SEQUENCE</scope>
    <source>
        <tissue evidence="2">Fresh leaf tissue</tissue>
    </source>
</reference>
<comment type="caution">
    <text evidence="2">The sequence shown here is derived from an EMBL/GenBank/DDBJ whole genome shotgun (WGS) entry which is preliminary data.</text>
</comment>
<keyword evidence="3" id="KW-1185">Reference proteome</keyword>
<name>A0A8J5VLM7_ZIZPA</name>
<dbReference type="Pfam" id="PF05340">
    <property type="entry name" value="DUF740"/>
    <property type="match status" value="1"/>
</dbReference>
<dbReference type="PANTHER" id="PTHR31659:SF22">
    <property type="entry name" value="DUF740 FAMILY PROTEIN"/>
    <property type="match status" value="1"/>
</dbReference>
<dbReference type="InterPro" id="IPR008004">
    <property type="entry name" value="OCTOPUS-like"/>
</dbReference>
<dbReference type="Proteomes" id="UP000729402">
    <property type="component" value="Unassembled WGS sequence"/>
</dbReference>
<reference evidence="2" key="1">
    <citation type="journal article" date="2021" name="bioRxiv">
        <title>Whole Genome Assembly and Annotation of Northern Wild Rice, Zizania palustris L., Supports a Whole Genome Duplication in the Zizania Genus.</title>
        <authorList>
            <person name="Haas M."/>
            <person name="Kono T."/>
            <person name="Macchietto M."/>
            <person name="Millas R."/>
            <person name="McGilp L."/>
            <person name="Shao M."/>
            <person name="Duquette J."/>
            <person name="Hirsch C.N."/>
            <person name="Kimball J."/>
        </authorList>
    </citation>
    <scope>NUCLEOTIDE SEQUENCE</scope>
    <source>
        <tissue evidence="2">Fresh leaf tissue</tissue>
    </source>
</reference>
<feature type="compositionally biased region" description="Gly residues" evidence="1">
    <location>
        <begin position="1"/>
        <end position="10"/>
    </location>
</feature>
<accession>A0A8J5VLM7</accession>
<organism evidence="2 3">
    <name type="scientific">Zizania palustris</name>
    <name type="common">Northern wild rice</name>
    <dbReference type="NCBI Taxonomy" id="103762"/>
    <lineage>
        <taxon>Eukaryota</taxon>
        <taxon>Viridiplantae</taxon>
        <taxon>Streptophyta</taxon>
        <taxon>Embryophyta</taxon>
        <taxon>Tracheophyta</taxon>
        <taxon>Spermatophyta</taxon>
        <taxon>Magnoliopsida</taxon>
        <taxon>Liliopsida</taxon>
        <taxon>Poales</taxon>
        <taxon>Poaceae</taxon>
        <taxon>BOP clade</taxon>
        <taxon>Oryzoideae</taxon>
        <taxon>Oryzeae</taxon>
        <taxon>Zizaniinae</taxon>
        <taxon>Zizania</taxon>
    </lineage>
</organism>
<dbReference type="AlphaFoldDB" id="A0A8J5VLM7"/>
<evidence type="ECO:0000256" key="1">
    <source>
        <dbReference type="SAM" id="MobiDB-lite"/>
    </source>
</evidence>
<feature type="region of interest" description="Disordered" evidence="1">
    <location>
        <begin position="1"/>
        <end position="20"/>
    </location>
</feature>
<sequence>MNPNGAGAGAGDLPSSRCPKHPSHPPFTGFCSACLLERLSAACIPSPSPSPLAAEISTEIPQPRVRTTLLYLFQLDDTAPPAGAQDEQVQGGGDQDQDKQMQDRGDQDEQGQGQQLQRKRSLRQSCEWIVCCDTGADSRQSWDGSAGAPNAISSGGALVSKPIRAFISRPTQMLRRSLSESWRHARGDAARAGDPMNAGNRSVSSARMNLEISLADSIRADAQNDAPQQSLLKRLYRLGRSRSVHCSSPQIRTLDTGMLRFHLTPLRSSSRGRSISNKIQGRRINLFANQRQEL</sequence>
<gene>
    <name evidence="2" type="ORF">GUJ93_ZPchr0006g43096</name>
</gene>
<proteinExistence type="predicted"/>
<dbReference type="PANTHER" id="PTHR31659">
    <property type="entry name" value="PROTEIN: UPF0503-LIKE PROTEIN, PUTATIVE (DUF740)-RELATED"/>
    <property type="match status" value="1"/>
</dbReference>
<feature type="region of interest" description="Disordered" evidence="1">
    <location>
        <begin position="79"/>
        <end position="119"/>
    </location>
</feature>
<protein>
    <submittedName>
        <fullName evidence="2">Uncharacterized protein</fullName>
    </submittedName>
</protein>